<dbReference type="AlphaFoldDB" id="A0A0D7CMW0"/>
<sequence length="61" mass="6502">MTPDAKRTEQTDSAGGRWRLGGLRGTGHPRHRLITLITGGGVTLLAGAGPMPQAWQRIVAR</sequence>
<reference evidence="2 3" key="1">
    <citation type="submission" date="2014-09" db="EMBL/GenBank/DDBJ databases">
        <title>Draft genome sequence of Streptomyces natalensis ATCC 27448, producer of the antifungal pimaricin.</title>
        <authorList>
            <person name="Mendes M.V."/>
            <person name="Beites T."/>
            <person name="Pires S."/>
            <person name="Santos C.L."/>
            <person name="Moradas-Ferreira P."/>
        </authorList>
    </citation>
    <scope>NUCLEOTIDE SEQUENCE [LARGE SCALE GENOMIC DNA]</scope>
    <source>
        <strain evidence="2 3">ATCC 27448</strain>
    </source>
</reference>
<organism evidence="2 3">
    <name type="scientific">Streptomyces natalensis ATCC 27448</name>
    <dbReference type="NCBI Taxonomy" id="1240678"/>
    <lineage>
        <taxon>Bacteria</taxon>
        <taxon>Bacillati</taxon>
        <taxon>Actinomycetota</taxon>
        <taxon>Actinomycetes</taxon>
        <taxon>Kitasatosporales</taxon>
        <taxon>Streptomycetaceae</taxon>
        <taxon>Streptomyces</taxon>
    </lineage>
</organism>
<evidence type="ECO:0000313" key="2">
    <source>
        <dbReference type="EMBL" id="KIZ17538.1"/>
    </source>
</evidence>
<name>A0A0D7CMW0_9ACTN</name>
<accession>A0A0D7CMW0</accession>
<feature type="region of interest" description="Disordered" evidence="1">
    <location>
        <begin position="1"/>
        <end position="26"/>
    </location>
</feature>
<dbReference type="Proteomes" id="UP000032458">
    <property type="component" value="Unassembled WGS sequence"/>
</dbReference>
<evidence type="ECO:0000313" key="3">
    <source>
        <dbReference type="Proteomes" id="UP000032458"/>
    </source>
</evidence>
<proteinExistence type="predicted"/>
<feature type="compositionally biased region" description="Basic and acidic residues" evidence="1">
    <location>
        <begin position="1"/>
        <end position="10"/>
    </location>
</feature>
<gene>
    <name evidence="2" type="ORF">SNA_13670</name>
</gene>
<comment type="caution">
    <text evidence="2">The sequence shown here is derived from an EMBL/GenBank/DDBJ whole genome shotgun (WGS) entry which is preliminary data.</text>
</comment>
<keyword evidence="3" id="KW-1185">Reference proteome</keyword>
<evidence type="ECO:0000256" key="1">
    <source>
        <dbReference type="SAM" id="MobiDB-lite"/>
    </source>
</evidence>
<protein>
    <submittedName>
        <fullName evidence="2">Uncharacterized protein</fullName>
    </submittedName>
</protein>
<dbReference type="EMBL" id="JRKI01000018">
    <property type="protein sequence ID" value="KIZ17538.1"/>
    <property type="molecule type" value="Genomic_DNA"/>
</dbReference>